<dbReference type="EMBL" id="JAKOGI010000213">
    <property type="protein sequence ID" value="KAJ8439652.1"/>
    <property type="molecule type" value="Genomic_DNA"/>
</dbReference>
<sequence length="327" mass="37734">MEKAKEKGLPNKLVDKVAEKRKYGKDHTEKPLSKKAKREKFPMDLGKGDKPAWKSAVKGEENKQSSAQIAAKNVPNKDEGHQKSPKKPEDKEKHIRKAPATLKKKEKGDKEEETKKHKLKEKPLTDGQPERMRQLSKAAVQKGHVSDVELSYSSDSEENDPTYECEEVDHDDELIEAKEEVVIHETVKPAQKRNKQSLGKDLQFIQKVWALKFEEGASEKRTYQKAFFMRMTTRSFSSVVAQLNEDQVEAARSMRCASFLKVDLKQIPGKFSKWLVECFDPYAVYFRLPDGQNVPFKGREIIEITKPSTDEEYDEVHTTWLKEWKIE</sequence>
<evidence type="ECO:0000256" key="1">
    <source>
        <dbReference type="SAM" id="MobiDB-lite"/>
    </source>
</evidence>
<proteinExistence type="predicted"/>
<evidence type="ECO:0000313" key="2">
    <source>
        <dbReference type="EMBL" id="KAJ8439652.1"/>
    </source>
</evidence>
<accession>A0A9Q1KB66</accession>
<name>A0A9Q1KB66_9CARY</name>
<protein>
    <submittedName>
        <fullName evidence="2">Uncharacterized protein</fullName>
    </submittedName>
</protein>
<dbReference type="Proteomes" id="UP001153076">
    <property type="component" value="Unassembled WGS sequence"/>
</dbReference>
<feature type="compositionally biased region" description="Basic and acidic residues" evidence="1">
    <location>
        <begin position="75"/>
        <end position="93"/>
    </location>
</feature>
<feature type="compositionally biased region" description="Basic and acidic residues" evidence="1">
    <location>
        <begin position="39"/>
        <end position="63"/>
    </location>
</feature>
<feature type="compositionally biased region" description="Basic and acidic residues" evidence="1">
    <location>
        <begin position="1"/>
        <end position="32"/>
    </location>
</feature>
<comment type="caution">
    <text evidence="2">The sequence shown here is derived from an EMBL/GenBank/DDBJ whole genome shotgun (WGS) entry which is preliminary data.</text>
</comment>
<feature type="region of interest" description="Disordered" evidence="1">
    <location>
        <begin position="1"/>
        <end position="163"/>
    </location>
</feature>
<feature type="compositionally biased region" description="Basic and acidic residues" evidence="1">
    <location>
        <begin position="106"/>
        <end position="133"/>
    </location>
</feature>
<gene>
    <name evidence="2" type="ORF">Cgig2_021664</name>
</gene>
<organism evidence="2 3">
    <name type="scientific">Carnegiea gigantea</name>
    <dbReference type="NCBI Taxonomy" id="171969"/>
    <lineage>
        <taxon>Eukaryota</taxon>
        <taxon>Viridiplantae</taxon>
        <taxon>Streptophyta</taxon>
        <taxon>Embryophyta</taxon>
        <taxon>Tracheophyta</taxon>
        <taxon>Spermatophyta</taxon>
        <taxon>Magnoliopsida</taxon>
        <taxon>eudicotyledons</taxon>
        <taxon>Gunneridae</taxon>
        <taxon>Pentapetalae</taxon>
        <taxon>Caryophyllales</taxon>
        <taxon>Cactineae</taxon>
        <taxon>Cactaceae</taxon>
        <taxon>Cactoideae</taxon>
        <taxon>Echinocereeae</taxon>
        <taxon>Carnegiea</taxon>
    </lineage>
</organism>
<feature type="compositionally biased region" description="Basic residues" evidence="1">
    <location>
        <begin position="94"/>
        <end position="105"/>
    </location>
</feature>
<keyword evidence="3" id="KW-1185">Reference proteome</keyword>
<dbReference type="AlphaFoldDB" id="A0A9Q1KB66"/>
<evidence type="ECO:0000313" key="3">
    <source>
        <dbReference type="Proteomes" id="UP001153076"/>
    </source>
</evidence>
<reference evidence="2" key="1">
    <citation type="submission" date="2022-04" db="EMBL/GenBank/DDBJ databases">
        <title>Carnegiea gigantea Genome sequencing and assembly v2.</title>
        <authorList>
            <person name="Copetti D."/>
            <person name="Sanderson M.J."/>
            <person name="Burquez A."/>
            <person name="Wojciechowski M.F."/>
        </authorList>
    </citation>
    <scope>NUCLEOTIDE SEQUENCE</scope>
    <source>
        <strain evidence="2">SGP5-SGP5p</strain>
        <tissue evidence="2">Aerial part</tissue>
    </source>
</reference>